<feature type="chain" id="PRO_5040940230" description="ML-like domain-containing protein" evidence="9">
    <location>
        <begin position="20"/>
        <end position="697"/>
    </location>
</feature>
<dbReference type="GO" id="GO:0009272">
    <property type="term" value="P:fungal-type cell wall biogenesis"/>
    <property type="evidence" value="ECO:0007669"/>
    <property type="project" value="TreeGrafter"/>
</dbReference>
<protein>
    <recommendedName>
        <fullName evidence="10">ML-like domain-containing protein</fullName>
    </recommendedName>
</protein>
<comment type="caution">
    <text evidence="11">The sequence shown here is derived from an EMBL/GenBank/DDBJ whole genome shotgun (WGS) entry which is preliminary data.</text>
</comment>
<evidence type="ECO:0000256" key="5">
    <source>
        <dbReference type="ARBA" id="ARBA00022989"/>
    </source>
</evidence>
<feature type="transmembrane region" description="Helical" evidence="8">
    <location>
        <begin position="550"/>
        <end position="575"/>
    </location>
</feature>
<evidence type="ECO:0000256" key="4">
    <source>
        <dbReference type="ARBA" id="ARBA00022729"/>
    </source>
</evidence>
<dbReference type="Pfam" id="PF14558">
    <property type="entry name" value="TRP_N"/>
    <property type="match status" value="1"/>
</dbReference>
<feature type="transmembrane region" description="Helical" evidence="8">
    <location>
        <begin position="321"/>
        <end position="342"/>
    </location>
</feature>
<evidence type="ECO:0000256" key="3">
    <source>
        <dbReference type="ARBA" id="ARBA00022692"/>
    </source>
</evidence>
<feature type="signal peptide" evidence="9">
    <location>
        <begin position="1"/>
        <end position="19"/>
    </location>
</feature>
<dbReference type="GO" id="GO:0016020">
    <property type="term" value="C:membrane"/>
    <property type="evidence" value="ECO:0007669"/>
    <property type="project" value="UniProtKB-SubCell"/>
</dbReference>
<feature type="transmembrane region" description="Helical" evidence="8">
    <location>
        <begin position="485"/>
        <end position="505"/>
    </location>
</feature>
<dbReference type="PANTHER" id="PTHR31145">
    <property type="entry name" value="INTEGRAL MEMBRANE PROTEIN (AFU_ORTHOLOGUE AFUA_7G01610)"/>
    <property type="match status" value="1"/>
</dbReference>
<keyword evidence="4 9" id="KW-0732">Signal</keyword>
<feature type="domain" description="ML-like" evidence="10">
    <location>
        <begin position="23"/>
        <end position="165"/>
    </location>
</feature>
<dbReference type="InterPro" id="IPR032800">
    <property type="entry name" value="TRP_N"/>
</dbReference>
<feature type="region of interest" description="Disordered" evidence="7">
    <location>
        <begin position="619"/>
        <end position="697"/>
    </location>
</feature>
<dbReference type="OrthoDB" id="5212126at2759"/>
<evidence type="ECO:0000259" key="10">
    <source>
        <dbReference type="SMART" id="SM01320"/>
    </source>
</evidence>
<sequence length="697" mass="76855">MKFWTRAAGLLALAAPVFAADTRVFEAKSLQTCKGWDDGVLSVNLFEVTYKPSTSLALANIYAQFKYTGKVKLELKLLVYGYELLQKTIDPCDFHVPTLCPVDLNSPLEFNEQGLPIDSSSLDIPGVAYTVPDIDALARITVKAQDTGKTVACIETRVTNGKTVNQQAVAWILAIITGLGFLASIVTSLLGHTAIATHVSFRTLIFLGFMQSMAVAGMTSVTQTPLVQSWTQLHQWTMGLVQAKFLTKICTWFQRATGGTASDLLYSSKNSVYLAKRSAGALAKRAAITTQGGTEQTVRGIERVGFRISIPASNIFLTGYLIFYFVALVVTVGAVFLCFVLPKIAQKANNAKLDNAASATAEWKTYMRGTFYRLAALGYPAMCILCMWELVQRDSPAEIVLAITMWLVMSAVLAWAIFKVFQRAQVSRALKESPTYTLYSDPVCLAKWGFLYVYYKAQYFWFLVPMAAYVVIKSFVIAFGQANGLAQVIILLIVELAMMVGTCVFRPYMNKTANSLAITASVLNFLNAICLLIFSGVFNQPDLCTGVVSVLFTLWNAIFCLVLLCFLLTSFYYAVTLKEPTGRYKRLSDNRESFRLSGAGPENRMTTELLPLEKAIKGNSADDFHSDSRWNINEPGHDTARYRPQSQDQFNQPPRSPMNDVLEPTLPLIPSSSPHSHSPSPHPPASPRFHPGARSPV</sequence>
<comment type="similarity">
    <text evidence="2">Belongs to the transient receptor potential (TRP) ion channel family.</text>
</comment>
<feature type="compositionally biased region" description="Low complexity" evidence="7">
    <location>
        <begin position="670"/>
        <end position="679"/>
    </location>
</feature>
<feature type="transmembrane region" description="Helical" evidence="8">
    <location>
        <begin position="397"/>
        <end position="418"/>
    </location>
</feature>
<keyword evidence="12" id="KW-1185">Reference proteome</keyword>
<dbReference type="GO" id="GO:0055085">
    <property type="term" value="P:transmembrane transport"/>
    <property type="evidence" value="ECO:0007669"/>
    <property type="project" value="TreeGrafter"/>
</dbReference>
<feature type="compositionally biased region" description="Polar residues" evidence="7">
    <location>
        <begin position="644"/>
        <end position="653"/>
    </location>
</feature>
<feature type="transmembrane region" description="Helical" evidence="8">
    <location>
        <begin position="203"/>
        <end position="221"/>
    </location>
</feature>
<name>A0A9W9LWV6_9EURO</name>
<dbReference type="InterPro" id="IPR040241">
    <property type="entry name" value="TRP_Flc/Pkd2-like"/>
</dbReference>
<evidence type="ECO:0000256" key="6">
    <source>
        <dbReference type="ARBA" id="ARBA00023136"/>
    </source>
</evidence>
<keyword evidence="3 8" id="KW-0812">Transmembrane</keyword>
<evidence type="ECO:0000256" key="7">
    <source>
        <dbReference type="SAM" id="MobiDB-lite"/>
    </source>
</evidence>
<dbReference type="Pfam" id="PF06011">
    <property type="entry name" value="TRP"/>
    <property type="match status" value="1"/>
</dbReference>
<evidence type="ECO:0000313" key="12">
    <source>
        <dbReference type="Proteomes" id="UP001146351"/>
    </source>
</evidence>
<feature type="transmembrane region" description="Helical" evidence="8">
    <location>
        <begin position="459"/>
        <end position="479"/>
    </location>
</feature>
<evidence type="ECO:0000256" key="9">
    <source>
        <dbReference type="SAM" id="SignalP"/>
    </source>
</evidence>
<feature type="transmembrane region" description="Helical" evidence="8">
    <location>
        <begin position="168"/>
        <end position="191"/>
    </location>
</feature>
<dbReference type="PANTHER" id="PTHR31145:SF2">
    <property type="entry name" value="FLAVIN CARRIER PROTEIN 2"/>
    <property type="match status" value="1"/>
</dbReference>
<keyword evidence="5 8" id="KW-1133">Transmembrane helix</keyword>
<reference evidence="11" key="1">
    <citation type="submission" date="2022-11" db="EMBL/GenBank/DDBJ databases">
        <authorList>
            <person name="Petersen C."/>
        </authorList>
    </citation>
    <scope>NUCLEOTIDE SEQUENCE</scope>
    <source>
        <strain evidence="11">IBT 21917</strain>
    </source>
</reference>
<evidence type="ECO:0000256" key="2">
    <source>
        <dbReference type="ARBA" id="ARBA00010642"/>
    </source>
</evidence>
<dbReference type="InterPro" id="IPR010308">
    <property type="entry name" value="TRP_C"/>
</dbReference>
<reference evidence="11" key="2">
    <citation type="journal article" date="2023" name="IMA Fungus">
        <title>Comparative genomic study of the Penicillium genus elucidates a diverse pangenome and 15 lateral gene transfer events.</title>
        <authorList>
            <person name="Petersen C."/>
            <person name="Sorensen T."/>
            <person name="Nielsen M.R."/>
            <person name="Sondergaard T.E."/>
            <person name="Sorensen J.L."/>
            <person name="Fitzpatrick D.A."/>
            <person name="Frisvad J.C."/>
            <person name="Nielsen K.L."/>
        </authorList>
    </citation>
    <scope>NUCLEOTIDE SEQUENCE</scope>
    <source>
        <strain evidence="11">IBT 21917</strain>
    </source>
</reference>
<organism evidence="11 12">
    <name type="scientific">Penicillium capsulatum</name>
    <dbReference type="NCBI Taxonomy" id="69766"/>
    <lineage>
        <taxon>Eukaryota</taxon>
        <taxon>Fungi</taxon>
        <taxon>Dikarya</taxon>
        <taxon>Ascomycota</taxon>
        <taxon>Pezizomycotina</taxon>
        <taxon>Eurotiomycetes</taxon>
        <taxon>Eurotiomycetidae</taxon>
        <taxon>Eurotiales</taxon>
        <taxon>Aspergillaceae</taxon>
        <taxon>Penicillium</taxon>
    </lineage>
</organism>
<proteinExistence type="inferred from homology"/>
<feature type="transmembrane region" description="Helical" evidence="8">
    <location>
        <begin position="371"/>
        <end position="391"/>
    </location>
</feature>
<accession>A0A9W9LWV6</accession>
<dbReference type="AlphaFoldDB" id="A0A9W9LWV6"/>
<gene>
    <name evidence="11" type="ORF">N7492_002917</name>
</gene>
<evidence type="ECO:0000313" key="11">
    <source>
        <dbReference type="EMBL" id="KAJ5179707.1"/>
    </source>
</evidence>
<feature type="transmembrane region" description="Helical" evidence="8">
    <location>
        <begin position="517"/>
        <end position="538"/>
    </location>
</feature>
<dbReference type="Proteomes" id="UP001146351">
    <property type="component" value="Unassembled WGS sequence"/>
</dbReference>
<comment type="subcellular location">
    <subcellularLocation>
        <location evidence="1">Membrane</location>
        <topology evidence="1">Multi-pass membrane protein</topology>
    </subcellularLocation>
</comment>
<keyword evidence="6 8" id="KW-0472">Membrane</keyword>
<dbReference type="EMBL" id="JAPQKO010000002">
    <property type="protein sequence ID" value="KAJ5179707.1"/>
    <property type="molecule type" value="Genomic_DNA"/>
</dbReference>
<evidence type="ECO:0000256" key="8">
    <source>
        <dbReference type="SAM" id="Phobius"/>
    </source>
</evidence>
<evidence type="ECO:0000256" key="1">
    <source>
        <dbReference type="ARBA" id="ARBA00004141"/>
    </source>
</evidence>
<feature type="compositionally biased region" description="Basic and acidic residues" evidence="7">
    <location>
        <begin position="619"/>
        <end position="628"/>
    </location>
</feature>
<dbReference type="SMART" id="SM01320">
    <property type="entry name" value="TRP_N"/>
    <property type="match status" value="1"/>
</dbReference>